<evidence type="ECO:0000259" key="1">
    <source>
        <dbReference type="Pfam" id="PF08972"/>
    </source>
</evidence>
<feature type="domain" description="DUF1902" evidence="1">
    <location>
        <begin position="3"/>
        <end position="68"/>
    </location>
</feature>
<dbReference type="InterPro" id="IPR035069">
    <property type="entry name" value="TTHA1013/TTHA0281-like"/>
</dbReference>
<name>A0A7C3DK43_MEIRU</name>
<dbReference type="InterPro" id="IPR015066">
    <property type="entry name" value="DUF1902"/>
</dbReference>
<dbReference type="AlphaFoldDB" id="A0A7C3DK43"/>
<dbReference type="Pfam" id="PF08972">
    <property type="entry name" value="DUF1902"/>
    <property type="match status" value="1"/>
</dbReference>
<dbReference type="SUPFAM" id="SSF143100">
    <property type="entry name" value="TTHA1013/TTHA0281-like"/>
    <property type="match status" value="1"/>
</dbReference>
<dbReference type="Gene3D" id="3.30.2390.10">
    <property type="entry name" value="TTHA1013-like"/>
    <property type="match status" value="1"/>
</dbReference>
<dbReference type="OMA" id="GVWVAES"/>
<comment type="caution">
    <text evidence="2">The sequence shown here is derived from an EMBL/GenBank/DDBJ whole genome shotgun (WGS) entry which is preliminary data.</text>
</comment>
<protein>
    <submittedName>
        <fullName evidence="2">DUF1902 domain-containing protein</fullName>
    </submittedName>
</protein>
<evidence type="ECO:0000313" key="2">
    <source>
        <dbReference type="EMBL" id="HFG20491.1"/>
    </source>
</evidence>
<dbReference type="RefSeq" id="WP_013013028.1">
    <property type="nucleotide sequence ID" value="NZ_JAIMAP010000021.1"/>
</dbReference>
<organism evidence="2">
    <name type="scientific">Meiothermus ruber</name>
    <dbReference type="NCBI Taxonomy" id="277"/>
    <lineage>
        <taxon>Bacteria</taxon>
        <taxon>Thermotogati</taxon>
        <taxon>Deinococcota</taxon>
        <taxon>Deinococci</taxon>
        <taxon>Thermales</taxon>
        <taxon>Thermaceae</taxon>
        <taxon>Meiothermus</taxon>
    </lineage>
</organism>
<dbReference type="EMBL" id="DSWI01000014">
    <property type="protein sequence ID" value="HFG20491.1"/>
    <property type="molecule type" value="Genomic_DNA"/>
</dbReference>
<proteinExistence type="predicted"/>
<sequence length="72" mass="7868">MQFHVHARWDDEAQVWVAESDDLPGLVAEAGTVEDLLKKLSVLVPELAELNLGQSSGKGTFTLTAERELAFS</sequence>
<reference evidence="2" key="1">
    <citation type="journal article" date="2020" name="mSystems">
        <title>Genome- and Community-Level Interaction Insights into Carbon Utilization and Element Cycling Functions of Hydrothermarchaeota in Hydrothermal Sediment.</title>
        <authorList>
            <person name="Zhou Z."/>
            <person name="Liu Y."/>
            <person name="Xu W."/>
            <person name="Pan J."/>
            <person name="Luo Z.H."/>
            <person name="Li M."/>
        </authorList>
    </citation>
    <scope>NUCLEOTIDE SEQUENCE [LARGE SCALE GENOMIC DNA]</scope>
    <source>
        <strain evidence="2">SpSt-524</strain>
    </source>
</reference>
<gene>
    <name evidence="2" type="ORF">ENS82_07185</name>
    <name evidence="3" type="ORF">ENS82_10425</name>
</gene>
<accession>A0A7C3DK43</accession>
<dbReference type="EMBL" id="DSWI01000024">
    <property type="protein sequence ID" value="HFG21106.1"/>
    <property type="molecule type" value="Genomic_DNA"/>
</dbReference>
<evidence type="ECO:0000313" key="3">
    <source>
        <dbReference type="EMBL" id="HFG21106.1"/>
    </source>
</evidence>